<feature type="transmembrane region" description="Helical" evidence="1">
    <location>
        <begin position="136"/>
        <end position="159"/>
    </location>
</feature>
<feature type="transmembrane region" description="Helical" evidence="1">
    <location>
        <begin position="93"/>
        <end position="116"/>
    </location>
</feature>
<proteinExistence type="predicted"/>
<organism evidence="2 3">
    <name type="scientific">Sporolactobacillus shoreicorticis</name>
    <dbReference type="NCBI Taxonomy" id="1923877"/>
    <lineage>
        <taxon>Bacteria</taxon>
        <taxon>Bacillati</taxon>
        <taxon>Bacillota</taxon>
        <taxon>Bacilli</taxon>
        <taxon>Bacillales</taxon>
        <taxon>Sporolactobacillaceae</taxon>
        <taxon>Sporolactobacillus</taxon>
    </lineage>
</organism>
<accession>A0ABW5RYW4</accession>
<comment type="caution">
    <text evidence="2">The sequence shown here is derived from an EMBL/GenBank/DDBJ whole genome shotgun (WGS) entry which is preliminary data.</text>
</comment>
<keyword evidence="1" id="KW-0472">Membrane</keyword>
<keyword evidence="3" id="KW-1185">Reference proteome</keyword>
<feature type="transmembrane region" description="Helical" evidence="1">
    <location>
        <begin position="12"/>
        <end position="30"/>
    </location>
</feature>
<dbReference type="RefSeq" id="WP_253065538.1">
    <property type="nucleotide sequence ID" value="NZ_JAMXWM010000048.1"/>
</dbReference>
<evidence type="ECO:0000313" key="3">
    <source>
        <dbReference type="Proteomes" id="UP001597399"/>
    </source>
</evidence>
<feature type="transmembrane region" description="Helical" evidence="1">
    <location>
        <begin position="166"/>
        <end position="188"/>
    </location>
</feature>
<sequence length="242" mass="28111">MNYTFKNRAFRWGILLCVFLFMLLFCFFLNRNVSNTKNISNLLDVVTSYAGFNYFILHGTIYNMLFSILIVFSLPNIGIQKIVRMERNTIIKWCIGVIFKEVILFTILFSFAYIIVAGFKFGWSFFLMTNFFMGVLFQWVMLILLYQVLGSCYLIIYAITLSKSQALIISVICSTILTCLTLLFKIWSPFVDIEIFNSFYLEGKGITLVRFFLKIVRELVICIVLSYIALILFKAKDILGHG</sequence>
<dbReference type="EMBL" id="JBHUMQ010000006">
    <property type="protein sequence ID" value="MFD2692694.1"/>
    <property type="molecule type" value="Genomic_DNA"/>
</dbReference>
<dbReference type="Proteomes" id="UP001597399">
    <property type="component" value="Unassembled WGS sequence"/>
</dbReference>
<reference evidence="3" key="1">
    <citation type="journal article" date="2019" name="Int. J. Syst. Evol. Microbiol.">
        <title>The Global Catalogue of Microorganisms (GCM) 10K type strain sequencing project: providing services to taxonomists for standard genome sequencing and annotation.</title>
        <authorList>
            <consortium name="The Broad Institute Genomics Platform"/>
            <consortium name="The Broad Institute Genome Sequencing Center for Infectious Disease"/>
            <person name="Wu L."/>
            <person name="Ma J."/>
        </authorList>
    </citation>
    <scope>NUCLEOTIDE SEQUENCE [LARGE SCALE GENOMIC DNA]</scope>
    <source>
        <strain evidence="3">TISTR 2466</strain>
    </source>
</reference>
<dbReference type="NCBIfam" id="NF035952">
    <property type="entry name" value="WxPxxD_TM"/>
    <property type="match status" value="1"/>
</dbReference>
<feature type="transmembrane region" description="Helical" evidence="1">
    <location>
        <begin position="208"/>
        <end position="233"/>
    </location>
</feature>
<feature type="transmembrane region" description="Helical" evidence="1">
    <location>
        <begin position="50"/>
        <end position="72"/>
    </location>
</feature>
<keyword evidence="1" id="KW-1133">Transmembrane helix</keyword>
<keyword evidence="1" id="KW-0812">Transmembrane</keyword>
<evidence type="ECO:0000313" key="2">
    <source>
        <dbReference type="EMBL" id="MFD2692694.1"/>
    </source>
</evidence>
<name>A0ABW5RYW4_9BACL</name>
<gene>
    <name evidence="2" type="ORF">ACFSUE_03480</name>
</gene>
<protein>
    <submittedName>
        <fullName evidence="2">WxPxxD family membrane protein</fullName>
    </submittedName>
</protein>
<evidence type="ECO:0000256" key="1">
    <source>
        <dbReference type="SAM" id="Phobius"/>
    </source>
</evidence>